<evidence type="ECO:0000313" key="1">
    <source>
        <dbReference type="EMBL" id="EFP91638.2"/>
    </source>
</evidence>
<dbReference type="HOGENOM" id="CLU_1714207_0_0_1"/>
<dbReference type="KEGG" id="pgr:PGTG_17692"/>
<dbReference type="AlphaFoldDB" id="E3L513"/>
<gene>
    <name evidence="1" type="ORF">PGTG_17692</name>
</gene>
<keyword evidence="2" id="KW-1185">Reference proteome</keyword>
<accession>E3L513</accession>
<organism evidence="1 2">
    <name type="scientific">Puccinia graminis f. sp. tritici (strain CRL 75-36-700-3 / race SCCL)</name>
    <name type="common">Black stem rust fungus</name>
    <dbReference type="NCBI Taxonomy" id="418459"/>
    <lineage>
        <taxon>Eukaryota</taxon>
        <taxon>Fungi</taxon>
        <taxon>Dikarya</taxon>
        <taxon>Basidiomycota</taxon>
        <taxon>Pucciniomycotina</taxon>
        <taxon>Pucciniomycetes</taxon>
        <taxon>Pucciniales</taxon>
        <taxon>Pucciniaceae</taxon>
        <taxon>Puccinia</taxon>
    </lineage>
</organism>
<dbReference type="RefSeq" id="XP_003336057.2">
    <property type="nucleotide sequence ID" value="XM_003336009.2"/>
</dbReference>
<dbReference type="OrthoDB" id="10362745at2759"/>
<proteinExistence type="predicted"/>
<dbReference type="Proteomes" id="UP000008783">
    <property type="component" value="Unassembled WGS sequence"/>
</dbReference>
<dbReference type="InParanoid" id="E3L513"/>
<protein>
    <submittedName>
        <fullName evidence="1">Uncharacterized protein</fullName>
    </submittedName>
</protein>
<reference evidence="2" key="2">
    <citation type="journal article" date="2011" name="Proc. Natl. Acad. Sci. U.S.A.">
        <title>Obligate biotrophy features unraveled by the genomic analysis of rust fungi.</title>
        <authorList>
            <person name="Duplessis S."/>
            <person name="Cuomo C.A."/>
            <person name="Lin Y.-C."/>
            <person name="Aerts A."/>
            <person name="Tisserant E."/>
            <person name="Veneault-Fourrey C."/>
            <person name="Joly D.L."/>
            <person name="Hacquard S."/>
            <person name="Amselem J."/>
            <person name="Cantarel B.L."/>
            <person name="Chiu R."/>
            <person name="Coutinho P.M."/>
            <person name="Feau N."/>
            <person name="Field M."/>
            <person name="Frey P."/>
            <person name="Gelhaye E."/>
            <person name="Goldberg J."/>
            <person name="Grabherr M.G."/>
            <person name="Kodira C.D."/>
            <person name="Kohler A."/>
            <person name="Kuees U."/>
            <person name="Lindquist E.A."/>
            <person name="Lucas S.M."/>
            <person name="Mago R."/>
            <person name="Mauceli E."/>
            <person name="Morin E."/>
            <person name="Murat C."/>
            <person name="Pangilinan J.L."/>
            <person name="Park R."/>
            <person name="Pearson M."/>
            <person name="Quesneville H."/>
            <person name="Rouhier N."/>
            <person name="Sakthikumar S."/>
            <person name="Salamov A.A."/>
            <person name="Schmutz J."/>
            <person name="Selles B."/>
            <person name="Shapiro H."/>
            <person name="Tanguay P."/>
            <person name="Tuskan G.A."/>
            <person name="Henrissat B."/>
            <person name="Van de Peer Y."/>
            <person name="Rouze P."/>
            <person name="Ellis J.G."/>
            <person name="Dodds P.N."/>
            <person name="Schein J.E."/>
            <person name="Zhong S."/>
            <person name="Hamelin R.C."/>
            <person name="Grigoriev I.V."/>
            <person name="Szabo L.J."/>
            <person name="Martin F."/>
        </authorList>
    </citation>
    <scope>NUCLEOTIDE SEQUENCE [LARGE SCALE GENOMIC DNA]</scope>
    <source>
        <strain evidence="2">CRL 75-36-700-3 / race SCCL</strain>
    </source>
</reference>
<evidence type="ECO:0000313" key="2">
    <source>
        <dbReference type="Proteomes" id="UP000008783"/>
    </source>
</evidence>
<dbReference type="GeneID" id="10531576"/>
<reference key="1">
    <citation type="submission" date="2007-01" db="EMBL/GenBank/DDBJ databases">
        <title>The Genome Sequence of Puccinia graminis f. sp. tritici Strain CRL 75-36-700-3.</title>
        <authorList>
            <consortium name="The Broad Institute Genome Sequencing Platform"/>
            <person name="Birren B."/>
            <person name="Lander E."/>
            <person name="Galagan J."/>
            <person name="Nusbaum C."/>
            <person name="Devon K."/>
            <person name="Cuomo C."/>
            <person name="Jaffe D."/>
            <person name="Butler J."/>
            <person name="Alvarez P."/>
            <person name="Gnerre S."/>
            <person name="Grabherr M."/>
            <person name="Mauceli E."/>
            <person name="Brockman W."/>
            <person name="Young S."/>
            <person name="LaButti K."/>
            <person name="Sykes S."/>
            <person name="DeCaprio D."/>
            <person name="Crawford M."/>
            <person name="Koehrsen M."/>
            <person name="Engels R."/>
            <person name="Montgomery P."/>
            <person name="Pearson M."/>
            <person name="Howarth C."/>
            <person name="Larson L."/>
            <person name="White J."/>
            <person name="Zeng Q."/>
            <person name="Kodira C."/>
            <person name="Yandava C."/>
            <person name="Alvarado L."/>
            <person name="O'Leary S."/>
            <person name="Szabo L."/>
            <person name="Dean R."/>
            <person name="Schein J."/>
        </authorList>
    </citation>
    <scope>NUCLEOTIDE SEQUENCE</scope>
    <source>
        <strain>CRL 75-36-700-3</strain>
    </source>
</reference>
<dbReference type="VEuPathDB" id="FungiDB:PGTG_17692"/>
<sequence>MVWRNKKYHKKWSSKLSDAFKGRRLPDTDSELQEIALEALKEADRKAASNSRKAKGRRVTSNRKILKEEEILQNELKRRVDFSAYPQDIIPLQDDPEIWEAIKSTTEREFDTIKQNSAKILIDCLESVKRGLHNRPFFSKVCHIASDKVNPSK</sequence>
<name>E3L513_PUCGT</name>
<dbReference type="EMBL" id="DS178349">
    <property type="protein sequence ID" value="EFP91638.2"/>
    <property type="molecule type" value="Genomic_DNA"/>
</dbReference>